<organism evidence="5">
    <name type="scientific">mine drainage metagenome</name>
    <dbReference type="NCBI Taxonomy" id="410659"/>
    <lineage>
        <taxon>unclassified sequences</taxon>
        <taxon>metagenomes</taxon>
        <taxon>ecological metagenomes</taxon>
    </lineage>
</organism>
<feature type="domain" description="Cytochrome c" evidence="4">
    <location>
        <begin position="65"/>
        <end position="114"/>
    </location>
</feature>
<dbReference type="EMBL" id="AUZX01012805">
    <property type="protein sequence ID" value="EQD37761.1"/>
    <property type="molecule type" value="Genomic_DNA"/>
</dbReference>
<dbReference type="SUPFAM" id="SSF46626">
    <property type="entry name" value="Cytochrome c"/>
    <property type="match status" value="1"/>
</dbReference>
<dbReference type="PROSITE" id="PS51007">
    <property type="entry name" value="CYTC"/>
    <property type="match status" value="1"/>
</dbReference>
<dbReference type="InterPro" id="IPR036909">
    <property type="entry name" value="Cyt_c-like_dom_sf"/>
</dbReference>
<dbReference type="GO" id="GO:0046872">
    <property type="term" value="F:metal ion binding"/>
    <property type="evidence" value="ECO:0007669"/>
    <property type="project" value="UniProtKB-KW"/>
</dbReference>
<sequence>MSEDVAGSKIAEVLRDGRPDKGMPSFNFSPSEVVSVAAFIHWERIQAQSQNGKRRGVVVADLQTGNAAAGQQYFQGAGGCASCHSPAGDLAGVASRYQGLQLEERMLYPKGNKE</sequence>
<keyword evidence="1" id="KW-0349">Heme</keyword>
<feature type="non-terminal residue" evidence="5">
    <location>
        <position position="114"/>
    </location>
</feature>
<dbReference type="InterPro" id="IPR009056">
    <property type="entry name" value="Cyt_c-like_dom"/>
</dbReference>
<keyword evidence="3" id="KW-0408">Iron</keyword>
<dbReference type="AlphaFoldDB" id="T0YQC0"/>
<evidence type="ECO:0000313" key="5">
    <source>
        <dbReference type="EMBL" id="EQD37761.1"/>
    </source>
</evidence>
<dbReference type="GO" id="GO:0009055">
    <property type="term" value="F:electron transfer activity"/>
    <property type="evidence" value="ECO:0007669"/>
    <property type="project" value="InterPro"/>
</dbReference>
<evidence type="ECO:0000259" key="4">
    <source>
        <dbReference type="PROSITE" id="PS51007"/>
    </source>
</evidence>
<evidence type="ECO:0000256" key="1">
    <source>
        <dbReference type="ARBA" id="ARBA00022617"/>
    </source>
</evidence>
<reference evidence="5" key="2">
    <citation type="journal article" date="2014" name="ISME J.">
        <title>Microbial stratification in low pH oxic and suboxic macroscopic growths along an acid mine drainage.</title>
        <authorList>
            <person name="Mendez-Garcia C."/>
            <person name="Mesa V."/>
            <person name="Sprenger R.R."/>
            <person name="Richter M."/>
            <person name="Diez M.S."/>
            <person name="Solano J."/>
            <person name="Bargiela R."/>
            <person name="Golyshina O.V."/>
            <person name="Manteca A."/>
            <person name="Ramos J.L."/>
            <person name="Gallego J.R."/>
            <person name="Llorente I."/>
            <person name="Martins Dos Santos V.A."/>
            <person name="Jensen O.N."/>
            <person name="Pelaez A.I."/>
            <person name="Sanchez J."/>
            <person name="Ferrer M."/>
        </authorList>
    </citation>
    <scope>NUCLEOTIDE SEQUENCE</scope>
</reference>
<dbReference type="Gene3D" id="1.10.760.10">
    <property type="entry name" value="Cytochrome c-like domain"/>
    <property type="match status" value="1"/>
</dbReference>
<evidence type="ECO:0000256" key="2">
    <source>
        <dbReference type="ARBA" id="ARBA00022723"/>
    </source>
</evidence>
<reference evidence="5" key="1">
    <citation type="submission" date="2013-08" db="EMBL/GenBank/DDBJ databases">
        <authorList>
            <person name="Mendez C."/>
            <person name="Richter M."/>
            <person name="Ferrer M."/>
            <person name="Sanchez J."/>
        </authorList>
    </citation>
    <scope>NUCLEOTIDE SEQUENCE</scope>
</reference>
<proteinExistence type="predicted"/>
<evidence type="ECO:0000256" key="3">
    <source>
        <dbReference type="ARBA" id="ARBA00023004"/>
    </source>
</evidence>
<keyword evidence="2" id="KW-0479">Metal-binding</keyword>
<accession>T0YQC0</accession>
<dbReference type="GO" id="GO:0020037">
    <property type="term" value="F:heme binding"/>
    <property type="evidence" value="ECO:0007669"/>
    <property type="project" value="InterPro"/>
</dbReference>
<protein>
    <submittedName>
        <fullName evidence="5">Cytochrome c, class I</fullName>
    </submittedName>
</protein>
<name>T0YQC0_9ZZZZ</name>
<comment type="caution">
    <text evidence="5">The sequence shown here is derived from an EMBL/GenBank/DDBJ whole genome shotgun (WGS) entry which is preliminary data.</text>
</comment>
<gene>
    <name evidence="5" type="ORF">B1A_17413</name>
</gene>